<dbReference type="Proteomes" id="UP000294547">
    <property type="component" value="Unassembled WGS sequence"/>
</dbReference>
<feature type="transmembrane region" description="Helical" evidence="1">
    <location>
        <begin position="43"/>
        <end position="64"/>
    </location>
</feature>
<dbReference type="InterPro" id="IPR021265">
    <property type="entry name" value="DUF2842"/>
</dbReference>
<keyword evidence="1" id="KW-1133">Transmembrane helix</keyword>
<sequence>MPIRLRKLIGTIVLMIFIPIYCLFAAAVGDRLLYGASGLAQGAYYVIAGLIWVLPAGVIVTWMVRPRPGELRNRS</sequence>
<keyword evidence="1" id="KW-0472">Membrane</keyword>
<keyword evidence="3" id="KW-1185">Reference proteome</keyword>
<gene>
    <name evidence="2" type="ORF">EDD54_0438</name>
</gene>
<feature type="transmembrane region" description="Helical" evidence="1">
    <location>
        <begin position="7"/>
        <end position="28"/>
    </location>
</feature>
<proteinExistence type="predicted"/>
<dbReference type="AlphaFoldDB" id="A0A4R6RJ38"/>
<dbReference type="RefSeq" id="WP_165644557.1">
    <property type="nucleotide sequence ID" value="NZ_BSPM01000008.1"/>
</dbReference>
<keyword evidence="1" id="KW-0812">Transmembrane</keyword>
<organism evidence="2 3">
    <name type="scientific">Oharaeibacter diazotrophicus</name>
    <dbReference type="NCBI Taxonomy" id="1920512"/>
    <lineage>
        <taxon>Bacteria</taxon>
        <taxon>Pseudomonadati</taxon>
        <taxon>Pseudomonadota</taxon>
        <taxon>Alphaproteobacteria</taxon>
        <taxon>Hyphomicrobiales</taxon>
        <taxon>Pleomorphomonadaceae</taxon>
        <taxon>Oharaeibacter</taxon>
    </lineage>
</organism>
<evidence type="ECO:0000256" key="1">
    <source>
        <dbReference type="SAM" id="Phobius"/>
    </source>
</evidence>
<protein>
    <submittedName>
        <fullName evidence="2">Uncharacterized protein DUF2842</fullName>
    </submittedName>
</protein>
<accession>A0A4R6RJ38</accession>
<dbReference type="Pfam" id="PF11003">
    <property type="entry name" value="DUF2842"/>
    <property type="match status" value="1"/>
</dbReference>
<reference evidence="2 3" key="1">
    <citation type="submission" date="2019-03" db="EMBL/GenBank/DDBJ databases">
        <title>Genomic Encyclopedia of Type Strains, Phase IV (KMG-IV): sequencing the most valuable type-strain genomes for metagenomic binning, comparative biology and taxonomic classification.</title>
        <authorList>
            <person name="Goeker M."/>
        </authorList>
    </citation>
    <scope>NUCLEOTIDE SEQUENCE [LARGE SCALE GENOMIC DNA]</scope>
    <source>
        <strain evidence="2 3">DSM 102969</strain>
    </source>
</reference>
<evidence type="ECO:0000313" key="2">
    <source>
        <dbReference type="EMBL" id="TDP86559.1"/>
    </source>
</evidence>
<dbReference type="EMBL" id="SNXY01000006">
    <property type="protein sequence ID" value="TDP86559.1"/>
    <property type="molecule type" value="Genomic_DNA"/>
</dbReference>
<evidence type="ECO:0000313" key="3">
    <source>
        <dbReference type="Proteomes" id="UP000294547"/>
    </source>
</evidence>
<name>A0A4R6RJ38_9HYPH</name>
<comment type="caution">
    <text evidence="2">The sequence shown here is derived from an EMBL/GenBank/DDBJ whole genome shotgun (WGS) entry which is preliminary data.</text>
</comment>